<evidence type="ECO:0000256" key="2">
    <source>
        <dbReference type="SAM" id="Phobius"/>
    </source>
</evidence>
<dbReference type="EMBL" id="VFPM01000005">
    <property type="protein sequence ID" value="TQM55151.1"/>
    <property type="molecule type" value="Genomic_DNA"/>
</dbReference>
<dbReference type="InterPro" id="IPR002931">
    <property type="entry name" value="Transglutaminase-like"/>
</dbReference>
<keyword evidence="5" id="KW-1185">Reference proteome</keyword>
<dbReference type="Pfam" id="PF01841">
    <property type="entry name" value="Transglut_core"/>
    <property type="match status" value="1"/>
</dbReference>
<keyword evidence="2" id="KW-0472">Membrane</keyword>
<dbReference type="SMART" id="SM00460">
    <property type="entry name" value="TGc"/>
    <property type="match status" value="1"/>
</dbReference>
<dbReference type="SUPFAM" id="SSF54001">
    <property type="entry name" value="Cysteine proteinases"/>
    <property type="match status" value="1"/>
</dbReference>
<evidence type="ECO:0000259" key="3">
    <source>
        <dbReference type="SMART" id="SM00460"/>
    </source>
</evidence>
<dbReference type="Proteomes" id="UP000316747">
    <property type="component" value="Unassembled WGS sequence"/>
</dbReference>
<keyword evidence="2" id="KW-0812">Transmembrane</keyword>
<feature type="transmembrane region" description="Helical" evidence="2">
    <location>
        <begin position="154"/>
        <end position="173"/>
    </location>
</feature>
<keyword evidence="2" id="KW-1133">Transmembrane helix</keyword>
<feature type="transmembrane region" description="Helical" evidence="2">
    <location>
        <begin position="241"/>
        <end position="261"/>
    </location>
</feature>
<dbReference type="InterPro" id="IPR052901">
    <property type="entry name" value="Bact_TGase-like"/>
</dbReference>
<evidence type="ECO:0000313" key="4">
    <source>
        <dbReference type="EMBL" id="TQM55151.1"/>
    </source>
</evidence>
<feature type="region of interest" description="Disordered" evidence="1">
    <location>
        <begin position="731"/>
        <end position="773"/>
    </location>
</feature>
<feature type="compositionally biased region" description="Basic residues" evidence="1">
    <location>
        <begin position="881"/>
        <end position="891"/>
    </location>
</feature>
<sequence>MTTPAGSSIPAPPPSVLQRPPTFRHKATRQLARLRPTRPQLVDAGFTVLLVTLALIGFRTTFFGLGWLWVGLAGLLVGLLVSHVTATYRAPGVVTLAAVAAAYLLLGGPIAVREDLVAGFLPSGATFATLVHMAVPGWKELLTALTPVDSEGPYMALAFLFGLVGSALTYAVARRWSGPVVALVAPVALLVASIVLGTLTPAAVLLQGAVFALAAIGWAALRSNRNRPALQNGAGRTTRAVTTAALLAAATVGGFFIGPHLPGADDTQRTVFRTALTPPVDVTQFASPLAGFRQYTEPNPARLWDRTLLVVQGLPAGVPVRFAALDSYDNLVWGAGNQASRGEGADAAAGSSFRKVGSHIASEGAGQEVTATVTVPAGGYRDVWLPTFGTVTGLDFAGSRGDVLADELRFNVDTDTGVLPTRLAGGDAYTVTARVSVAPAQLPTELDVEEGQVDVDVAALGFLDDKVAAWTDRVDGQWEKFVAMARAMQDGAYTDGGSPGDYQNSFLPGHGLARLQRFMKSTQLAGNDEQYASALALAANRLGIPTRVVVGAMPEKDGTVKGKDVHAWVEVRTTDGVWQPVLQTAFLPDRNKKPQQLLTKSEEKKTGAQVPPPAANNPPSVLQGPDQAQNATQLKNPPKDDQNPLDPSTWPDWLRYLLFLVVLPLLVLLLVYASIRLAKGVRRRRRRTRGATASQVTGGWRELVDTARDLRMPLPIKGTRLEQARALEEHVLGPPPEKPSPVVDGALMGAPAPSSAHFPRDSGAASPSIEEGKVSTRRLELVSLAASANAHVFDLDEPTPDDVEAFWADVETARQRIRAEQGFWQRLRGDVSLRTFRDHLPDGGGLGPALRRTSRSQGSRSQGSRGRGSRGRASRTTAPARRSRRGQKGDA</sequence>
<feature type="region of interest" description="Disordered" evidence="1">
    <location>
        <begin position="1"/>
        <end position="20"/>
    </location>
</feature>
<feature type="transmembrane region" description="Helical" evidence="2">
    <location>
        <begin position="64"/>
        <end position="81"/>
    </location>
</feature>
<dbReference type="InterPro" id="IPR038765">
    <property type="entry name" value="Papain-like_cys_pep_sf"/>
</dbReference>
<feature type="transmembrane region" description="Helical" evidence="2">
    <location>
        <begin position="41"/>
        <end position="58"/>
    </location>
</feature>
<reference evidence="4 5" key="1">
    <citation type="submission" date="2019-06" db="EMBL/GenBank/DDBJ databases">
        <title>Genome sequencing of plant associated microbes to promote plant fitness in Sorghum bicolor and Oryza sativa.</title>
        <authorList>
            <person name="Coleman-Derr D."/>
        </authorList>
    </citation>
    <scope>NUCLEOTIDE SEQUENCE [LARGE SCALE GENOMIC DNA]</scope>
    <source>
        <strain evidence="4 5">KV-663</strain>
    </source>
</reference>
<dbReference type="AlphaFoldDB" id="A0A543H9Y2"/>
<feature type="transmembrane region" description="Helical" evidence="2">
    <location>
        <begin position="202"/>
        <end position="221"/>
    </location>
</feature>
<dbReference type="Gene3D" id="3.10.620.30">
    <property type="match status" value="1"/>
</dbReference>
<proteinExistence type="predicted"/>
<feature type="region of interest" description="Disordered" evidence="1">
    <location>
        <begin position="839"/>
        <end position="891"/>
    </location>
</feature>
<name>A0A543H9Y2_9MICO</name>
<feature type="domain" description="Transglutaminase-like" evidence="3">
    <location>
        <begin position="520"/>
        <end position="585"/>
    </location>
</feature>
<accession>A0A543H9Y2</accession>
<protein>
    <submittedName>
        <fullName evidence="4">Transglutaminase superfamily protein</fullName>
    </submittedName>
</protein>
<feature type="region of interest" description="Disordered" evidence="1">
    <location>
        <begin position="589"/>
        <end position="646"/>
    </location>
</feature>
<feature type="transmembrane region" description="Helical" evidence="2">
    <location>
        <begin position="93"/>
        <end position="112"/>
    </location>
</feature>
<comment type="caution">
    <text evidence="4">The sequence shown here is derived from an EMBL/GenBank/DDBJ whole genome shotgun (WGS) entry which is preliminary data.</text>
</comment>
<organism evidence="4 5">
    <name type="scientific">Humibacillus xanthopallidus</name>
    <dbReference type="NCBI Taxonomy" id="412689"/>
    <lineage>
        <taxon>Bacteria</taxon>
        <taxon>Bacillati</taxon>
        <taxon>Actinomycetota</taxon>
        <taxon>Actinomycetes</taxon>
        <taxon>Micrococcales</taxon>
        <taxon>Intrasporangiaceae</taxon>
        <taxon>Humibacillus</taxon>
    </lineage>
</organism>
<evidence type="ECO:0000256" key="1">
    <source>
        <dbReference type="SAM" id="MobiDB-lite"/>
    </source>
</evidence>
<dbReference type="RefSeq" id="WP_141847288.1">
    <property type="nucleotide sequence ID" value="NZ_VFPM01000005.1"/>
</dbReference>
<evidence type="ECO:0000313" key="5">
    <source>
        <dbReference type="Proteomes" id="UP000316747"/>
    </source>
</evidence>
<feature type="transmembrane region" description="Helical" evidence="2">
    <location>
        <begin position="180"/>
        <end position="196"/>
    </location>
</feature>
<dbReference type="PANTHER" id="PTHR42736:SF1">
    <property type="entry name" value="PROTEIN-GLUTAMINE GAMMA-GLUTAMYLTRANSFERASE"/>
    <property type="match status" value="1"/>
</dbReference>
<dbReference type="PANTHER" id="PTHR42736">
    <property type="entry name" value="PROTEIN-GLUTAMINE GAMMA-GLUTAMYLTRANSFERASE"/>
    <property type="match status" value="1"/>
</dbReference>
<gene>
    <name evidence="4" type="ORF">FBY41_4479</name>
</gene>
<feature type="transmembrane region" description="Helical" evidence="2">
    <location>
        <begin position="653"/>
        <end position="675"/>
    </location>
</feature>
<feature type="compositionally biased region" description="Polar residues" evidence="1">
    <location>
        <begin position="626"/>
        <end position="635"/>
    </location>
</feature>
<dbReference type="OrthoDB" id="3651060at2"/>
<feature type="compositionally biased region" description="Low complexity" evidence="1">
    <location>
        <begin position="855"/>
        <end position="864"/>
    </location>
</feature>